<dbReference type="GO" id="GO:0022857">
    <property type="term" value="F:transmembrane transporter activity"/>
    <property type="evidence" value="ECO:0007669"/>
    <property type="project" value="InterPro"/>
</dbReference>
<dbReference type="InterPro" id="IPR002293">
    <property type="entry name" value="AA/rel_permease1"/>
</dbReference>
<dbReference type="EMBL" id="DF967972">
    <property type="protein sequence ID" value="GAP14209.1"/>
    <property type="molecule type" value="Genomic_DNA"/>
</dbReference>
<dbReference type="InterPro" id="IPR050367">
    <property type="entry name" value="APC_superfamily"/>
</dbReference>
<gene>
    <name evidence="7" type="ORF">LARV_01975</name>
</gene>
<evidence type="ECO:0000313" key="7">
    <source>
        <dbReference type="EMBL" id="GAP14209.1"/>
    </source>
</evidence>
<evidence type="ECO:0000256" key="1">
    <source>
        <dbReference type="ARBA" id="ARBA00004651"/>
    </source>
</evidence>
<dbReference type="RefSeq" id="WP_075073490.1">
    <property type="nucleotide sequence ID" value="NZ_DF967972.1"/>
</dbReference>
<organism evidence="7">
    <name type="scientific">Longilinea arvoryzae</name>
    <dbReference type="NCBI Taxonomy" id="360412"/>
    <lineage>
        <taxon>Bacteria</taxon>
        <taxon>Bacillati</taxon>
        <taxon>Chloroflexota</taxon>
        <taxon>Anaerolineae</taxon>
        <taxon>Anaerolineales</taxon>
        <taxon>Anaerolineaceae</taxon>
        <taxon>Longilinea</taxon>
    </lineage>
</organism>
<keyword evidence="4 6" id="KW-1133">Transmembrane helix</keyword>
<sequence length="536" mass="57888">MTQNVDTPAVDELVQSQLFVRLQRYLKIKNTSALALVGCLGLVELLPLGIGNGFWPSVDMGRTLALATGFNLVVVLLYALISAVAPYSGSDYVFTSRVLHAPLAFAAKFSSQLFLAAAAGAFAVLVAQAVLTPFLYYSSWVFQDPDLATIATSLSQPQGATIAGAIVVALVFFFSTLTPKANSRFILICVLLALLGWAAIFFQLFNANSANFATNWDLVIGEGSYAGQMPAARALSLWFGVPPQWLVLAGIPLGFLLFWGVRLPNEVSGEVKSSASKSQLLGGWFAVLVCGGLAMGSTVMVSRVISADWLAAESQLLLYSNQLKTPAMPWLPFYAALLRPNFFLFTLSTLGALAGLMAALQAFIRSFGRVWLAWTDDHMLPKLVGYIHPGSQTPLFTTLFVAILAQMGVTLAANFGVMKVLGSVMFGLICLQTFPALAAVLYPWAKRKWVKAGSANVRKANAPLLVISGLLVLAYLILMIVTIYTYPSEGYIIGGADVIILLVTFAMGLGWFAWRSRAARREGIDMARQYVDFPEE</sequence>
<feature type="transmembrane region" description="Helical" evidence="6">
    <location>
        <begin position="31"/>
        <end position="51"/>
    </location>
</feature>
<protein>
    <submittedName>
        <fullName evidence="7">Amino acid transporters</fullName>
    </submittedName>
</protein>
<dbReference type="OrthoDB" id="9762947at2"/>
<feature type="transmembrane region" description="Helical" evidence="6">
    <location>
        <begin position="245"/>
        <end position="263"/>
    </location>
</feature>
<keyword evidence="8" id="KW-1185">Reference proteome</keyword>
<dbReference type="GO" id="GO:0005886">
    <property type="term" value="C:plasma membrane"/>
    <property type="evidence" value="ECO:0007669"/>
    <property type="project" value="UniProtKB-SubCell"/>
</dbReference>
<dbReference type="PANTHER" id="PTHR42770">
    <property type="entry name" value="AMINO ACID TRANSPORTER-RELATED"/>
    <property type="match status" value="1"/>
</dbReference>
<reference evidence="7" key="1">
    <citation type="submission" date="2015-07" db="EMBL/GenBank/DDBJ databases">
        <title>Draft Genome Sequences of Anaerolinea thermolimosa IMO-1, Bellilinea caldifistulae GOMI-1, Leptolinea tardivitalis YMTK-2, Levilinea saccharolytica KIBI-1,Longilinea arvoryzae KOME-1, Previously Described as Members of the Anaerolineaceae (Chloroflexi).</title>
        <authorList>
            <person name="Sekiguchi Y."/>
            <person name="Ohashi A."/>
            <person name="Matsuura N."/>
            <person name="Tourlousse M.D."/>
        </authorList>
    </citation>
    <scope>NUCLEOTIDE SEQUENCE [LARGE SCALE GENOMIC DNA]</scope>
    <source>
        <strain evidence="7">KOME-1</strain>
    </source>
</reference>
<evidence type="ECO:0000256" key="6">
    <source>
        <dbReference type="SAM" id="Phobius"/>
    </source>
</evidence>
<dbReference type="STRING" id="360412.LARV_01975"/>
<keyword evidence="3 6" id="KW-0812">Transmembrane</keyword>
<feature type="transmembrane region" description="Helical" evidence="6">
    <location>
        <begin position="185"/>
        <end position="205"/>
    </location>
</feature>
<feature type="transmembrane region" description="Helical" evidence="6">
    <location>
        <begin position="395"/>
        <end position="417"/>
    </location>
</feature>
<keyword evidence="2" id="KW-1003">Cell membrane</keyword>
<feature type="transmembrane region" description="Helical" evidence="6">
    <location>
        <begin position="342"/>
        <end position="364"/>
    </location>
</feature>
<comment type="subcellular location">
    <subcellularLocation>
        <location evidence="1">Cell membrane</location>
        <topology evidence="1">Multi-pass membrane protein</topology>
    </subcellularLocation>
</comment>
<evidence type="ECO:0000313" key="8">
    <source>
        <dbReference type="Proteomes" id="UP000055060"/>
    </source>
</evidence>
<accession>A0A0S7BK71</accession>
<feature type="transmembrane region" description="Helical" evidence="6">
    <location>
        <begin position="284"/>
        <end position="305"/>
    </location>
</feature>
<evidence type="ECO:0000256" key="4">
    <source>
        <dbReference type="ARBA" id="ARBA00022989"/>
    </source>
</evidence>
<dbReference type="Pfam" id="PF13520">
    <property type="entry name" value="AA_permease_2"/>
    <property type="match status" value="1"/>
</dbReference>
<evidence type="ECO:0000256" key="3">
    <source>
        <dbReference type="ARBA" id="ARBA00022692"/>
    </source>
</evidence>
<feature type="transmembrane region" description="Helical" evidence="6">
    <location>
        <begin position="464"/>
        <end position="486"/>
    </location>
</feature>
<feature type="transmembrane region" description="Helical" evidence="6">
    <location>
        <begin position="157"/>
        <end position="178"/>
    </location>
</feature>
<feature type="transmembrane region" description="Helical" evidence="6">
    <location>
        <begin position="63"/>
        <end position="87"/>
    </location>
</feature>
<feature type="transmembrane region" description="Helical" evidence="6">
    <location>
        <begin position="113"/>
        <end position="137"/>
    </location>
</feature>
<dbReference type="PANTHER" id="PTHR42770:SF7">
    <property type="entry name" value="MEMBRANE PROTEIN"/>
    <property type="match status" value="1"/>
</dbReference>
<feature type="transmembrane region" description="Helical" evidence="6">
    <location>
        <begin position="492"/>
        <end position="514"/>
    </location>
</feature>
<name>A0A0S7BK71_9CHLR</name>
<dbReference type="Gene3D" id="1.20.1740.10">
    <property type="entry name" value="Amino acid/polyamine transporter I"/>
    <property type="match status" value="1"/>
</dbReference>
<feature type="transmembrane region" description="Helical" evidence="6">
    <location>
        <begin position="423"/>
        <end position="444"/>
    </location>
</feature>
<evidence type="ECO:0000256" key="5">
    <source>
        <dbReference type="ARBA" id="ARBA00023136"/>
    </source>
</evidence>
<dbReference type="Proteomes" id="UP000055060">
    <property type="component" value="Unassembled WGS sequence"/>
</dbReference>
<dbReference type="AlphaFoldDB" id="A0A0S7BK71"/>
<proteinExistence type="predicted"/>
<evidence type="ECO:0000256" key="2">
    <source>
        <dbReference type="ARBA" id="ARBA00022475"/>
    </source>
</evidence>
<keyword evidence="5 6" id="KW-0472">Membrane</keyword>